<protein>
    <submittedName>
        <fullName evidence="1">Lycopene cyclase</fullName>
    </submittedName>
</protein>
<dbReference type="InterPro" id="IPR036188">
    <property type="entry name" value="FAD/NAD-bd_sf"/>
</dbReference>
<reference evidence="1" key="1">
    <citation type="submission" date="2020-09" db="EMBL/GenBank/DDBJ databases">
        <title>Hoyosella lacisalsi sp. nov., a halotolerant actinobacterium isolated from soil of Lake Gudzhirganskoe.</title>
        <authorList>
            <person name="Yang Q."/>
            <person name="Guo P.Y."/>
            <person name="Liu S.W."/>
            <person name="Li F.N."/>
            <person name="Sun C.H."/>
        </authorList>
    </citation>
    <scope>NUCLEOTIDE SEQUENCE</scope>
    <source>
        <strain evidence="1">G463</strain>
    </source>
</reference>
<dbReference type="RefSeq" id="WP_192037700.1">
    <property type="nucleotide sequence ID" value="NZ_JACYWE010000001.1"/>
</dbReference>
<evidence type="ECO:0000313" key="2">
    <source>
        <dbReference type="Proteomes" id="UP000642993"/>
    </source>
</evidence>
<accession>A0A927PJT4</accession>
<comment type="caution">
    <text evidence="1">The sequence shown here is derived from an EMBL/GenBank/DDBJ whole genome shotgun (WGS) entry which is preliminary data.</text>
</comment>
<dbReference type="AlphaFoldDB" id="A0A927PJT4"/>
<keyword evidence="2" id="KW-1185">Reference proteome</keyword>
<dbReference type="EMBL" id="JACYWE010000001">
    <property type="protein sequence ID" value="MBD8505235.1"/>
    <property type="molecule type" value="Genomic_DNA"/>
</dbReference>
<organism evidence="1 2">
    <name type="scientific">Lolliginicoccus lacisalsi</name>
    <dbReference type="NCBI Taxonomy" id="2742202"/>
    <lineage>
        <taxon>Bacteria</taxon>
        <taxon>Bacillati</taxon>
        <taxon>Actinomycetota</taxon>
        <taxon>Actinomycetes</taxon>
        <taxon>Mycobacteriales</taxon>
        <taxon>Hoyosellaceae</taxon>
        <taxon>Lolliginicoccus</taxon>
    </lineage>
</organism>
<dbReference type="Proteomes" id="UP000642993">
    <property type="component" value="Unassembled WGS sequence"/>
</dbReference>
<dbReference type="PANTHER" id="PTHR39757:SF5">
    <property type="entry name" value="OS02G0190600 PROTEIN"/>
    <property type="match status" value="1"/>
</dbReference>
<sequence length="370" mass="39451">MIADLLVAGLGPAGRALAHRATIAGLSVVAIDRNPDRIWTATYGAWLDELPPWLPRETIAARAVRPVAWGHRQHTIDRTYAVLDTPAIQRHFSLDAASVIPASIHQLDPRGARLGRGQQVRARVVVDARGIPRSPLSAEQTAYGAVVPAATARPVLDGASALFMDWRAPRHEATRIPSFLYAVPLGSDRWLLEETCLAGRPALGLGELRQRLHDRLAGHGIELDGTEPTERVRFPLHPPRGLVPAGIVGFGARGGLGHPATGYSVAESMRAADVVAAAVLQGADPSPALHPWRARAVSALRSKGLASLLALPPSEVAGFFDAFFELPAAQQRAYLSGRDDLAGLTTAMTALFARVPRSTRARLASSVLGR</sequence>
<gene>
    <name evidence="1" type="ORF">HT102_01855</name>
</gene>
<dbReference type="SUPFAM" id="SSF51905">
    <property type="entry name" value="FAD/NAD(P)-binding domain"/>
    <property type="match status" value="1"/>
</dbReference>
<name>A0A927PJT4_9ACTN</name>
<dbReference type="PANTHER" id="PTHR39757">
    <property type="match status" value="1"/>
</dbReference>
<evidence type="ECO:0000313" key="1">
    <source>
        <dbReference type="EMBL" id="MBD8505235.1"/>
    </source>
</evidence>
<proteinExistence type="predicted"/>
<dbReference type="Gene3D" id="3.50.50.60">
    <property type="entry name" value="FAD/NAD(P)-binding domain"/>
    <property type="match status" value="1"/>
</dbReference>
<dbReference type="Pfam" id="PF05834">
    <property type="entry name" value="Lycopene_cycl"/>
    <property type="match status" value="1"/>
</dbReference>